<dbReference type="Proteomes" id="UP001152747">
    <property type="component" value="Unassembled WGS sequence"/>
</dbReference>
<evidence type="ECO:0000256" key="1">
    <source>
        <dbReference type="ARBA" id="ARBA00004167"/>
    </source>
</evidence>
<dbReference type="InterPro" id="IPR008166">
    <property type="entry name" value="Glyco_transf_92"/>
</dbReference>
<comment type="caution">
    <text evidence="9">The sequence shown here is derived from an EMBL/GenBank/DDBJ whole genome shotgun (WGS) entry which is preliminary data.</text>
</comment>
<dbReference type="OrthoDB" id="2526284at2759"/>
<comment type="similarity">
    <text evidence="2 8">Belongs to the glycosyltransferase 92 family.</text>
</comment>
<keyword evidence="6" id="KW-1133">Transmembrane helix</keyword>
<dbReference type="PANTHER" id="PTHR21461">
    <property type="entry name" value="GLYCOSYLTRANSFERASE FAMILY 92 PROTEIN"/>
    <property type="match status" value="1"/>
</dbReference>
<evidence type="ECO:0000256" key="2">
    <source>
        <dbReference type="ARBA" id="ARBA00007647"/>
    </source>
</evidence>
<comment type="subcellular location">
    <subcellularLocation>
        <location evidence="1">Membrane</location>
        <topology evidence="1">Single-pass membrane protein</topology>
    </subcellularLocation>
</comment>
<gene>
    <name evidence="9" type="ORF">CAMP_LOCUS13084</name>
</gene>
<name>A0A9P1N7A9_9PELO</name>
<dbReference type="PANTHER" id="PTHR21461:SF9">
    <property type="entry name" value="GLYCOSYLTRANSFERASE FAMILY 92 PROTEIN"/>
    <property type="match status" value="1"/>
</dbReference>
<dbReference type="GO" id="GO:0016757">
    <property type="term" value="F:glycosyltransferase activity"/>
    <property type="evidence" value="ECO:0007669"/>
    <property type="project" value="UniProtKB-UniRule"/>
</dbReference>
<keyword evidence="3 8" id="KW-0328">Glycosyltransferase</keyword>
<evidence type="ECO:0000256" key="4">
    <source>
        <dbReference type="ARBA" id="ARBA00022679"/>
    </source>
</evidence>
<evidence type="ECO:0000256" key="5">
    <source>
        <dbReference type="ARBA" id="ARBA00022692"/>
    </source>
</evidence>
<organism evidence="9 10">
    <name type="scientific">Caenorhabditis angaria</name>
    <dbReference type="NCBI Taxonomy" id="860376"/>
    <lineage>
        <taxon>Eukaryota</taxon>
        <taxon>Metazoa</taxon>
        <taxon>Ecdysozoa</taxon>
        <taxon>Nematoda</taxon>
        <taxon>Chromadorea</taxon>
        <taxon>Rhabditida</taxon>
        <taxon>Rhabditina</taxon>
        <taxon>Rhabditomorpha</taxon>
        <taxon>Rhabditoidea</taxon>
        <taxon>Rhabditidae</taxon>
        <taxon>Peloderinae</taxon>
        <taxon>Caenorhabditis</taxon>
    </lineage>
</organism>
<dbReference type="GO" id="GO:0005737">
    <property type="term" value="C:cytoplasm"/>
    <property type="evidence" value="ECO:0007669"/>
    <property type="project" value="TreeGrafter"/>
</dbReference>
<evidence type="ECO:0000256" key="3">
    <source>
        <dbReference type="ARBA" id="ARBA00022676"/>
    </source>
</evidence>
<keyword evidence="10" id="KW-1185">Reference proteome</keyword>
<keyword evidence="7" id="KW-0472">Membrane</keyword>
<keyword evidence="5" id="KW-0812">Transmembrane</keyword>
<sequence>MSSYYINKQTSPEIISELTDKVVYFDNVFIQKENIFAKCKVKKWNNKTTTEIPRIETLKLLAKINVTASEGLADGQLRLISAFLYEDEIVVTTTRQRSYEMKTPVYCRYFDCNRVEIPGTVYKAFFFPLTSVHCLRKAGASYMSLSLAENETAQMPIPFTHRLFEEPEHELGVCGGQIYGTNAKWMQIAEFVEHHKLIGATMFYFSVFEIDGMTRMILDEYERSGFAEVTMINTEYTNAAMMRHMVQIHECFYRARKHSKWLLNIDHDEYLIPFKQPILSYIESLGNNTAELVFSVRRMAKFKESLEKYNNTQEVSNEIQSANYNLTHRPVYTSGKVMVQPNKVNAILLHWSYGMEPGYKVNVVPRNIATLNHYRTISRNYLWSDYITTMMRQKVDFLHVTLQKDYVEQLRQNVAQVVGYVFEKHDVSCDTIPPSLKFITKPYLKKLKICE</sequence>
<dbReference type="EC" id="2.4.1.-" evidence="8"/>
<protein>
    <recommendedName>
        <fullName evidence="8">Glycosyltransferase family 92 protein</fullName>
        <ecNumber evidence="8">2.4.1.-</ecNumber>
    </recommendedName>
</protein>
<dbReference type="AlphaFoldDB" id="A0A9P1N7A9"/>
<proteinExistence type="inferred from homology"/>
<keyword evidence="4 8" id="KW-0808">Transferase</keyword>
<dbReference type="GO" id="GO:0016020">
    <property type="term" value="C:membrane"/>
    <property type="evidence" value="ECO:0007669"/>
    <property type="project" value="UniProtKB-SubCell"/>
</dbReference>
<reference evidence="9" key="1">
    <citation type="submission" date="2022-11" db="EMBL/GenBank/DDBJ databases">
        <authorList>
            <person name="Kikuchi T."/>
        </authorList>
    </citation>
    <scope>NUCLEOTIDE SEQUENCE</scope>
    <source>
        <strain evidence="9">PS1010</strain>
    </source>
</reference>
<evidence type="ECO:0000313" key="9">
    <source>
        <dbReference type="EMBL" id="CAI5450447.1"/>
    </source>
</evidence>
<dbReference type="EMBL" id="CANHGI010000005">
    <property type="protein sequence ID" value="CAI5450447.1"/>
    <property type="molecule type" value="Genomic_DNA"/>
</dbReference>
<dbReference type="Pfam" id="PF01697">
    <property type="entry name" value="Glyco_transf_92"/>
    <property type="match status" value="1"/>
</dbReference>
<evidence type="ECO:0000256" key="7">
    <source>
        <dbReference type="ARBA" id="ARBA00023136"/>
    </source>
</evidence>
<accession>A0A9P1N7A9</accession>
<evidence type="ECO:0000256" key="8">
    <source>
        <dbReference type="RuleBase" id="RU366017"/>
    </source>
</evidence>
<evidence type="ECO:0000313" key="10">
    <source>
        <dbReference type="Proteomes" id="UP001152747"/>
    </source>
</evidence>
<evidence type="ECO:0000256" key="6">
    <source>
        <dbReference type="ARBA" id="ARBA00022989"/>
    </source>
</evidence>